<protein>
    <submittedName>
        <fullName evidence="1">Uncharacterized protein</fullName>
    </submittedName>
</protein>
<organism evidence="1">
    <name type="scientific">marine metagenome</name>
    <dbReference type="NCBI Taxonomy" id="408172"/>
    <lineage>
        <taxon>unclassified sequences</taxon>
        <taxon>metagenomes</taxon>
        <taxon>ecological metagenomes</taxon>
    </lineage>
</organism>
<reference evidence="1" key="1">
    <citation type="submission" date="2018-05" db="EMBL/GenBank/DDBJ databases">
        <authorList>
            <person name="Lanie J.A."/>
            <person name="Ng W.-L."/>
            <person name="Kazmierczak K.M."/>
            <person name="Andrzejewski T.M."/>
            <person name="Davidsen T.M."/>
            <person name="Wayne K.J."/>
            <person name="Tettelin H."/>
            <person name="Glass J.I."/>
            <person name="Rusch D."/>
            <person name="Podicherti R."/>
            <person name="Tsui H.-C.T."/>
            <person name="Winkler M.E."/>
        </authorList>
    </citation>
    <scope>NUCLEOTIDE SEQUENCE</scope>
</reference>
<dbReference type="AlphaFoldDB" id="A0A382JK72"/>
<evidence type="ECO:0000313" key="1">
    <source>
        <dbReference type="EMBL" id="SVC11497.1"/>
    </source>
</evidence>
<proteinExistence type="predicted"/>
<name>A0A382JK72_9ZZZZ</name>
<dbReference type="EMBL" id="UINC01074376">
    <property type="protein sequence ID" value="SVC11497.1"/>
    <property type="molecule type" value="Genomic_DNA"/>
</dbReference>
<sequence>MKHSATVGPTAMTPWLAISNKLRLPSFA</sequence>
<accession>A0A382JK72</accession>
<feature type="non-terminal residue" evidence="1">
    <location>
        <position position="28"/>
    </location>
</feature>
<gene>
    <name evidence="1" type="ORF">METZ01_LOCUS264351</name>
</gene>